<evidence type="ECO:0000313" key="2">
    <source>
        <dbReference type="EMBL" id="GFN79732.1"/>
    </source>
</evidence>
<reference evidence="2 3" key="1">
    <citation type="journal article" date="2021" name="Elife">
        <title>Chloroplast acquisition without the gene transfer in kleptoplastic sea slugs, Plakobranchus ocellatus.</title>
        <authorList>
            <person name="Maeda T."/>
            <person name="Takahashi S."/>
            <person name="Yoshida T."/>
            <person name="Shimamura S."/>
            <person name="Takaki Y."/>
            <person name="Nagai Y."/>
            <person name="Toyoda A."/>
            <person name="Suzuki Y."/>
            <person name="Arimoto A."/>
            <person name="Ishii H."/>
            <person name="Satoh N."/>
            <person name="Nishiyama T."/>
            <person name="Hasebe M."/>
            <person name="Maruyama T."/>
            <person name="Minagawa J."/>
            <person name="Obokata J."/>
            <person name="Shigenobu S."/>
        </authorList>
    </citation>
    <scope>NUCLEOTIDE SEQUENCE [LARGE SCALE GENOMIC DNA]</scope>
</reference>
<comment type="caution">
    <text evidence="2">The sequence shown here is derived from an EMBL/GenBank/DDBJ whole genome shotgun (WGS) entry which is preliminary data.</text>
</comment>
<keyword evidence="3" id="KW-1185">Reference proteome</keyword>
<name>A0AAV3YC62_9GAST</name>
<proteinExistence type="predicted"/>
<protein>
    <submittedName>
        <fullName evidence="2">Uncharacterized protein</fullName>
    </submittedName>
</protein>
<feature type="chain" id="PRO_5043551115" evidence="1">
    <location>
        <begin position="26"/>
        <end position="74"/>
    </location>
</feature>
<sequence length="74" mass="8629">MASFISVIIEELWIFLFVAFLSVNSCPRENECRYDGKCYEFGSVITKSDGRYRCAEDPAFMRLGSPKHRFHKID</sequence>
<evidence type="ECO:0000256" key="1">
    <source>
        <dbReference type="SAM" id="SignalP"/>
    </source>
</evidence>
<keyword evidence="1" id="KW-0732">Signal</keyword>
<dbReference type="AlphaFoldDB" id="A0AAV3YC62"/>
<organism evidence="2 3">
    <name type="scientific">Plakobranchus ocellatus</name>
    <dbReference type="NCBI Taxonomy" id="259542"/>
    <lineage>
        <taxon>Eukaryota</taxon>
        <taxon>Metazoa</taxon>
        <taxon>Spiralia</taxon>
        <taxon>Lophotrochozoa</taxon>
        <taxon>Mollusca</taxon>
        <taxon>Gastropoda</taxon>
        <taxon>Heterobranchia</taxon>
        <taxon>Euthyneura</taxon>
        <taxon>Panpulmonata</taxon>
        <taxon>Sacoglossa</taxon>
        <taxon>Placobranchoidea</taxon>
        <taxon>Plakobranchidae</taxon>
        <taxon>Plakobranchus</taxon>
    </lineage>
</organism>
<dbReference type="EMBL" id="BLXT01000722">
    <property type="protein sequence ID" value="GFN79732.1"/>
    <property type="molecule type" value="Genomic_DNA"/>
</dbReference>
<dbReference type="Proteomes" id="UP000735302">
    <property type="component" value="Unassembled WGS sequence"/>
</dbReference>
<feature type="signal peptide" evidence="1">
    <location>
        <begin position="1"/>
        <end position="25"/>
    </location>
</feature>
<accession>A0AAV3YC62</accession>
<gene>
    <name evidence="2" type="ORF">PoB_000623800</name>
</gene>
<evidence type="ECO:0000313" key="3">
    <source>
        <dbReference type="Proteomes" id="UP000735302"/>
    </source>
</evidence>